<protein>
    <submittedName>
        <fullName evidence="1">Uncharacterized protein</fullName>
    </submittedName>
</protein>
<reference evidence="1 2" key="1">
    <citation type="submission" date="2021-06" db="EMBL/GenBank/DDBJ databases">
        <title>Gemonas diversity in paddy soil.</title>
        <authorList>
            <person name="Liu G."/>
        </authorList>
    </citation>
    <scope>NUCLEOTIDE SEQUENCE [LARGE SCALE GENOMIC DNA]</scope>
    <source>
        <strain evidence="1 2">RG29</strain>
    </source>
</reference>
<evidence type="ECO:0000313" key="1">
    <source>
        <dbReference type="EMBL" id="QWV97464.1"/>
    </source>
</evidence>
<name>A0ABX8JLG3_9BACT</name>
<evidence type="ECO:0000313" key="2">
    <source>
        <dbReference type="Proteomes" id="UP000683493"/>
    </source>
</evidence>
<sequence length="93" mass="10387">MHRLDGRVQKLETAQTQAETIIDVVFVTPFGQELDEEALMKYPPVEEQIAEQRAAGAKVIMVYSYREYDEALDGEKTVTSVSAIKPNKNEIGG</sequence>
<keyword evidence="2" id="KW-1185">Reference proteome</keyword>
<dbReference type="Proteomes" id="UP000683493">
    <property type="component" value="Chromosome"/>
</dbReference>
<dbReference type="EMBL" id="CP076724">
    <property type="protein sequence ID" value="QWV97464.1"/>
    <property type="molecule type" value="Genomic_DNA"/>
</dbReference>
<accession>A0ABX8JLG3</accession>
<organism evidence="1 2">
    <name type="scientific">Geomonas diazotrophica</name>
    <dbReference type="NCBI Taxonomy" id="2843197"/>
    <lineage>
        <taxon>Bacteria</taxon>
        <taxon>Pseudomonadati</taxon>
        <taxon>Thermodesulfobacteriota</taxon>
        <taxon>Desulfuromonadia</taxon>
        <taxon>Geobacterales</taxon>
        <taxon>Geobacteraceae</taxon>
        <taxon>Geomonas</taxon>
    </lineage>
</organism>
<gene>
    <name evidence="1" type="ORF">KP005_19350</name>
</gene>
<proteinExistence type="predicted"/>